<accession>A0A377XKG5</accession>
<reference evidence="1 2" key="1">
    <citation type="submission" date="2018-06" db="EMBL/GenBank/DDBJ databases">
        <authorList>
            <consortium name="Pathogen Informatics"/>
            <person name="Doyle S."/>
        </authorList>
    </citation>
    <scope>NUCLEOTIDE SEQUENCE [LARGE SCALE GENOMIC DNA]</scope>
    <source>
        <strain evidence="1 2">NCTC5047</strain>
    </source>
</reference>
<sequence>MHFIDRDRGIKLVRRSAVRWLFHFGRQVADKRGAFRTHLRLKGVRVGFDPQIAVGVNQFEFIQLAIVRAGNEQLPDPGLLRNRIGWRRPSQ</sequence>
<dbReference type="Proteomes" id="UP000254340">
    <property type="component" value="Unassembled WGS sequence"/>
</dbReference>
<evidence type="ECO:0000313" key="1">
    <source>
        <dbReference type="EMBL" id="STT82705.1"/>
    </source>
</evidence>
<protein>
    <submittedName>
        <fullName evidence="1">Uncharacterized protein</fullName>
    </submittedName>
</protein>
<name>A0A377XKG5_KLEPN</name>
<dbReference type="EMBL" id="UGLH01000006">
    <property type="protein sequence ID" value="STT82705.1"/>
    <property type="molecule type" value="Genomic_DNA"/>
</dbReference>
<dbReference type="AlphaFoldDB" id="A0A377XKG5"/>
<proteinExistence type="predicted"/>
<evidence type="ECO:0000313" key="2">
    <source>
        <dbReference type="Proteomes" id="UP000254340"/>
    </source>
</evidence>
<gene>
    <name evidence="1" type="ORF">NCTC5047_03678</name>
</gene>
<organism evidence="1 2">
    <name type="scientific">Klebsiella pneumoniae</name>
    <dbReference type="NCBI Taxonomy" id="573"/>
    <lineage>
        <taxon>Bacteria</taxon>
        <taxon>Pseudomonadati</taxon>
        <taxon>Pseudomonadota</taxon>
        <taxon>Gammaproteobacteria</taxon>
        <taxon>Enterobacterales</taxon>
        <taxon>Enterobacteriaceae</taxon>
        <taxon>Klebsiella/Raoultella group</taxon>
        <taxon>Klebsiella</taxon>
        <taxon>Klebsiella pneumoniae complex</taxon>
    </lineage>
</organism>